<dbReference type="KEGG" id="rir:BN877_II1610"/>
<dbReference type="EMBL" id="HG518323">
    <property type="protein sequence ID" value="CDI11396.1"/>
    <property type="molecule type" value="Genomic_DNA"/>
</dbReference>
<sequence length="28" mass="3136">MTETLSHPDQALEAAERIREVIDRIAVA</sequence>
<evidence type="ECO:0000313" key="2">
    <source>
        <dbReference type="Proteomes" id="UP000016944"/>
    </source>
</evidence>
<name>U4QCM4_9HYPH</name>
<proteinExistence type="predicted"/>
<evidence type="ECO:0000313" key="1">
    <source>
        <dbReference type="EMBL" id="CDI11396.1"/>
    </source>
</evidence>
<reference evidence="1 2" key="1">
    <citation type="journal article" date="2013" name="Genome Announc.">
        <title>Complete Genome Sequence of the Sesbania Symbiont and Rice Growth-Promoting Endophyte Rhizobium sp. Strain IRBG74.</title>
        <authorList>
            <person name="Crook M.B."/>
            <person name="Mitra S."/>
            <person name="Ane J.M."/>
            <person name="Sadowsky M.J."/>
            <person name="Gyaneshwar P."/>
        </authorList>
    </citation>
    <scope>NUCLEOTIDE SEQUENCE [LARGE SCALE GENOMIC DNA]</scope>
    <source>
        <strain evidence="1 2">IRBG74</strain>
    </source>
</reference>
<dbReference type="HOGENOM" id="CLU_3412834_0_0_5"/>
<dbReference type="Proteomes" id="UP000016944">
    <property type="component" value="Chromosome II"/>
</dbReference>
<organism evidence="1 2">
    <name type="scientific">Agrobacterium pusense</name>
    <dbReference type="NCBI Taxonomy" id="648995"/>
    <lineage>
        <taxon>Bacteria</taxon>
        <taxon>Pseudomonadati</taxon>
        <taxon>Pseudomonadota</taxon>
        <taxon>Alphaproteobacteria</taxon>
        <taxon>Hyphomicrobiales</taxon>
        <taxon>Rhizobiaceae</taxon>
        <taxon>Rhizobium/Agrobacterium group</taxon>
        <taxon>Agrobacterium</taxon>
    </lineage>
</organism>
<accession>U4QCM4</accession>
<gene>
    <name evidence="1" type="ORF">BN877_II1610</name>
</gene>
<protein>
    <submittedName>
        <fullName evidence="1">Uncharacterized protein</fullName>
    </submittedName>
</protein>
<dbReference type="AlphaFoldDB" id="U4QCM4"/>